<dbReference type="FunFam" id="3.40.1280.10:FF:000002">
    <property type="entry name" value="Peptidylprolyl isomerase"/>
    <property type="match status" value="1"/>
</dbReference>
<feature type="domain" description="tRNA/rRNA methyltransferase SpoU type" evidence="8">
    <location>
        <begin position="19"/>
        <end position="162"/>
    </location>
</feature>
<feature type="binding site" evidence="6 7">
    <location>
        <position position="150"/>
    </location>
    <ligand>
        <name>S-adenosyl-L-methionine</name>
        <dbReference type="ChEBI" id="CHEBI:59789"/>
    </ligand>
</feature>
<dbReference type="Gene3D" id="3.40.1280.10">
    <property type="match status" value="1"/>
</dbReference>
<dbReference type="Pfam" id="PF00588">
    <property type="entry name" value="SpoU_methylase"/>
    <property type="match status" value="1"/>
</dbReference>
<keyword evidence="10" id="KW-1185">Reference proteome</keyword>
<evidence type="ECO:0000313" key="10">
    <source>
        <dbReference type="Proteomes" id="UP000195787"/>
    </source>
</evidence>
<keyword evidence="1 6" id="KW-0963">Cytoplasm</keyword>
<comment type="subcellular location">
    <subcellularLocation>
        <location evidence="6">Cytoplasm</location>
    </subcellularLocation>
</comment>
<dbReference type="HAMAP" id="MF_01885">
    <property type="entry name" value="tRNA_methyltr_TrmL"/>
    <property type="match status" value="1"/>
</dbReference>
<evidence type="ECO:0000259" key="8">
    <source>
        <dbReference type="Pfam" id="PF00588"/>
    </source>
</evidence>
<evidence type="ECO:0000256" key="5">
    <source>
        <dbReference type="ARBA" id="ARBA00022694"/>
    </source>
</evidence>
<dbReference type="InterPro" id="IPR016914">
    <property type="entry name" value="TrmL"/>
</dbReference>
<dbReference type="OrthoDB" id="9789043at2"/>
<dbReference type="GO" id="GO:0141102">
    <property type="term" value="F:tRNA (5-carboxymethylaminomethyluridine(34)-2'-O)-methyltransferase activity"/>
    <property type="evidence" value="ECO:0007669"/>
    <property type="project" value="RHEA"/>
</dbReference>
<feature type="binding site" evidence="6 7">
    <location>
        <position position="120"/>
    </location>
    <ligand>
        <name>S-adenosyl-L-methionine</name>
        <dbReference type="ChEBI" id="CHEBI:59789"/>
    </ligand>
</feature>
<dbReference type="GO" id="GO:0042802">
    <property type="term" value="F:identical protein binding"/>
    <property type="evidence" value="ECO:0007669"/>
    <property type="project" value="UniProtKB-ARBA"/>
</dbReference>
<dbReference type="EMBL" id="FUHU01000038">
    <property type="protein sequence ID" value="SJM64050.1"/>
    <property type="molecule type" value="Genomic_DNA"/>
</dbReference>
<keyword evidence="4 6" id="KW-0949">S-adenosyl-L-methionine</keyword>
<dbReference type="PANTHER" id="PTHR42971">
    <property type="entry name" value="TRNA (CYTIDINE(34)-2'-O)-METHYLTRANSFERASE"/>
    <property type="match status" value="1"/>
</dbReference>
<keyword evidence="5 6" id="KW-0819">tRNA processing</keyword>
<dbReference type="Proteomes" id="UP000195787">
    <property type="component" value="Unassembled WGS sequence"/>
</dbReference>
<dbReference type="InterPro" id="IPR029026">
    <property type="entry name" value="tRNA_m1G_MTases_N"/>
</dbReference>
<gene>
    <name evidence="9" type="ORF">CZ674_09620</name>
</gene>
<dbReference type="GO" id="GO:0003723">
    <property type="term" value="F:RNA binding"/>
    <property type="evidence" value="ECO:0007669"/>
    <property type="project" value="InterPro"/>
</dbReference>
<dbReference type="GO" id="GO:0005737">
    <property type="term" value="C:cytoplasm"/>
    <property type="evidence" value="ECO:0007669"/>
    <property type="project" value="UniProtKB-SubCell"/>
</dbReference>
<comment type="function">
    <text evidence="6">Could methylate the ribose at the nucleotide 34 wobble position in tRNA.</text>
</comment>
<comment type="caution">
    <text evidence="6">Lacks conserved residue(s) required for the propagation of feature annotation.</text>
</comment>
<proteinExistence type="inferred from homology"/>
<evidence type="ECO:0000256" key="4">
    <source>
        <dbReference type="ARBA" id="ARBA00022691"/>
    </source>
</evidence>
<dbReference type="PANTHER" id="PTHR42971:SF1">
    <property type="entry name" value="TRNA (CYTIDINE(34)-2'-O)-METHYLTRANSFERASE"/>
    <property type="match status" value="1"/>
</dbReference>
<keyword evidence="3 6" id="KW-0808">Transferase</keyword>
<evidence type="ECO:0000256" key="6">
    <source>
        <dbReference type="HAMAP-Rule" id="MF_01885"/>
    </source>
</evidence>
<organism evidence="9 10">
    <name type="scientific">Agrococcus casei LMG 22410</name>
    <dbReference type="NCBI Taxonomy" id="1255656"/>
    <lineage>
        <taxon>Bacteria</taxon>
        <taxon>Bacillati</taxon>
        <taxon>Actinomycetota</taxon>
        <taxon>Actinomycetes</taxon>
        <taxon>Micrococcales</taxon>
        <taxon>Microbacteriaceae</taxon>
        <taxon>Agrococcus</taxon>
    </lineage>
</organism>
<keyword evidence="2 6" id="KW-0489">Methyltransferase</keyword>
<dbReference type="GO" id="GO:0002130">
    <property type="term" value="P:wobble position ribose methylation"/>
    <property type="evidence" value="ECO:0007669"/>
    <property type="project" value="TreeGrafter"/>
</dbReference>
<dbReference type="PIRSF" id="PIRSF029256">
    <property type="entry name" value="SpoU_TrmH_prd"/>
    <property type="match status" value="1"/>
</dbReference>
<evidence type="ECO:0000313" key="9">
    <source>
        <dbReference type="EMBL" id="SJM64050.1"/>
    </source>
</evidence>
<feature type="binding site" evidence="6 7">
    <location>
        <position position="142"/>
    </location>
    <ligand>
        <name>S-adenosyl-L-methionine</name>
        <dbReference type="ChEBI" id="CHEBI:59789"/>
    </ligand>
</feature>
<dbReference type="InterPro" id="IPR001537">
    <property type="entry name" value="SpoU_MeTrfase"/>
</dbReference>
<dbReference type="GO" id="GO:0141098">
    <property type="term" value="F:tRNA (cytidine(34)-2'-O)-methyltransferase activity"/>
    <property type="evidence" value="ECO:0007669"/>
    <property type="project" value="RHEA"/>
</dbReference>
<evidence type="ECO:0000256" key="7">
    <source>
        <dbReference type="PIRSR" id="PIRSR029256-1"/>
    </source>
</evidence>
<evidence type="ECO:0000256" key="3">
    <source>
        <dbReference type="ARBA" id="ARBA00022679"/>
    </source>
</evidence>
<accession>A0A1R4G733</accession>
<evidence type="ECO:0000256" key="1">
    <source>
        <dbReference type="ARBA" id="ARBA00022490"/>
    </source>
</evidence>
<name>A0A1R4G733_9MICO</name>
<comment type="catalytic activity">
    <reaction evidence="6">
        <text>5-carboxymethylaminomethyluridine(34) in tRNA(Leu) + S-adenosyl-L-methionine = 5-carboxymethylaminomethyl-2'-O-methyluridine(34) in tRNA(Leu) + S-adenosyl-L-homocysteine + H(+)</text>
        <dbReference type="Rhea" id="RHEA:43088"/>
        <dbReference type="Rhea" id="RHEA-COMP:10333"/>
        <dbReference type="Rhea" id="RHEA-COMP:10334"/>
        <dbReference type="ChEBI" id="CHEBI:15378"/>
        <dbReference type="ChEBI" id="CHEBI:57856"/>
        <dbReference type="ChEBI" id="CHEBI:59789"/>
        <dbReference type="ChEBI" id="CHEBI:74508"/>
        <dbReference type="ChEBI" id="CHEBI:74511"/>
        <dbReference type="EC" id="2.1.1.207"/>
    </reaction>
</comment>
<dbReference type="AlphaFoldDB" id="A0A1R4G733"/>
<reference evidence="9 10" key="1">
    <citation type="submission" date="2017-02" db="EMBL/GenBank/DDBJ databases">
        <authorList>
            <person name="Peterson S.W."/>
        </authorList>
    </citation>
    <scope>NUCLEOTIDE SEQUENCE [LARGE SCALE GENOMIC DNA]</scope>
    <source>
        <strain evidence="9 10">LMG 22410</strain>
    </source>
</reference>
<comment type="catalytic activity">
    <reaction evidence="6">
        <text>cytidine(34) in tRNA + S-adenosyl-L-methionine = 2'-O-methylcytidine(34) in tRNA + S-adenosyl-L-homocysteine + H(+)</text>
        <dbReference type="Rhea" id="RHEA:43084"/>
        <dbReference type="Rhea" id="RHEA-COMP:10331"/>
        <dbReference type="Rhea" id="RHEA-COMP:10332"/>
        <dbReference type="ChEBI" id="CHEBI:15378"/>
        <dbReference type="ChEBI" id="CHEBI:57856"/>
        <dbReference type="ChEBI" id="CHEBI:59789"/>
        <dbReference type="ChEBI" id="CHEBI:74495"/>
        <dbReference type="ChEBI" id="CHEBI:82748"/>
        <dbReference type="EC" id="2.1.1.207"/>
    </reaction>
</comment>
<dbReference type="EC" id="2.1.1.207" evidence="6"/>
<dbReference type="InterPro" id="IPR029028">
    <property type="entry name" value="Alpha/beta_knot_MTases"/>
</dbReference>
<comment type="similarity">
    <text evidence="6">Belongs to the class IV-like SAM-binding methyltransferase superfamily. RNA methyltransferase TrmH family. TrmL subfamily.</text>
</comment>
<sequence>MPVLGLTGATGAVPSKTVFHIVFYEPRIPANTGAAIRLAAVTGTTLHLIEPLGFDLSDAKLRRAGLDYHDLARVRVHADFDAAVAHLQEYGSGRIYAFTGHTEGSFADVAYEEGDALLFGPEPTGLPQHVVDDERISEAVRIPMMPSVRSLNLANAASIAVYEAWRQHGFTLGV</sequence>
<dbReference type="SUPFAM" id="SSF75217">
    <property type="entry name" value="alpha/beta knot"/>
    <property type="match status" value="1"/>
</dbReference>
<dbReference type="CDD" id="cd18094">
    <property type="entry name" value="SpoU-like_TrmL"/>
    <property type="match status" value="1"/>
</dbReference>
<protein>
    <recommendedName>
        <fullName evidence="6">Putative tRNA (cytidine(34)-2'-O)-methyltransferase</fullName>
        <ecNumber evidence="6">2.1.1.207</ecNumber>
    </recommendedName>
    <alternativeName>
        <fullName evidence="6">tRNA (cytidine/uridine-2'-O-)-methyltransferase</fullName>
    </alternativeName>
</protein>
<evidence type="ECO:0000256" key="2">
    <source>
        <dbReference type="ARBA" id="ARBA00022603"/>
    </source>
</evidence>